<feature type="compositionally biased region" description="Gly residues" evidence="13">
    <location>
        <begin position="291"/>
        <end position="300"/>
    </location>
</feature>
<dbReference type="GO" id="GO:0003743">
    <property type="term" value="F:translation initiation factor activity"/>
    <property type="evidence" value="ECO:0007669"/>
    <property type="project" value="UniProtKB-UniRule"/>
</dbReference>
<keyword evidence="8 10" id="KW-0342">GTP-binding</keyword>
<dbReference type="Gene3D" id="2.40.30.10">
    <property type="entry name" value="Translation factors"/>
    <property type="match status" value="2"/>
</dbReference>
<accession>A0A841H6U8</accession>
<dbReference type="FunFam" id="3.40.50.300:FF:000019">
    <property type="entry name" value="Translation initiation factor IF-2"/>
    <property type="match status" value="1"/>
</dbReference>
<sequence length="1100" mass="115698">MRVFEVAKELDVPAEALVHLLREMDVPVRSHMSDLTDEHVARLRTVVERERRHGHVIGAAAAAAAETAAAADASANSRRRRRKREDMPEGESEGAEASGESEQPQAAVAEAATPVAAAQTDVSAGPAPEQTPDRADTTASPMADAADAMAAEAAERGADLVTTGGQPPKNVVVVVESSEANDVQAAQPADRPAPSPADRPAPARPVEARPTPAAPPAAAERPATDRPAPAGPRRDDLRPAASARPGPISARPGGGPVNPPRPADPRQSSGPVPPRPADPRQSSGPPRPAGQGQGGQGGQGTQQPPRPAAPQGGQQGGPQRPGGDRRPAPPPSVRPGQPAGPRPARPEGQGAPPAGAPPARPQEFVPRSARSMAPPLPPARTQSFGGRPGDGGGPINNGGGSSGGGGGGGNRPAGAAAGGNAGAGPKKDRKKGKKGRGSVDQGAVDDNFRKTMAAMESGGKKKRRSPRDQGPSQHERREEEIRQRRTEEATQVRVNEFLTVAELAELIDVPANQLIGSAFKNLGLMVTINQRLDFDQIELLLDEFGFEAVREEEYGADMEEAVEADLEADLQTRPPVVTVMGHVDHGKTSLLDYIRKTNVIAGESGGITQHIGAYHVELPGGRSIAFLDTPGHAAFTAMRARGAEVTDVVILVVAADDSVMPQTIEAISHARNAGVPIVVAVNKVDLPDANPMKVKQDLLQHGIVLEDFGGDVMSADVSAKRGLGMDELLEKVLLQSDILELRANPDREAVGTVIEAQLDVGKGPVATVLVTNGTLRVGDHVVCGMYSGRIRAMLDERNRPVAKAGPATPVQILGLPGVPGAGDQLIAMPADRAAEIAQTRQRLEREKRMRIKSRGVKLTDLSKMLARGEQAQLNLVIKGDVDGSVQALSDALEQLSTGEVRVQVIHRGVGAINESDVLLASTSTAIVIGFHVRPTGEARTVAEREDVDIRLYNIIYEAVEEVRSAMEGLLSPEEREVMLGTAEVRQLFKVPRVGTVAGCMVTSGVLDRRGKIRVVRDAVQVYEGELESLKRFKDDAREVREGFECGLNIRNFNDIKIGDVLECYRVEEIARTLAGAAAASAAAAADKAAEKAADKARDRA</sequence>
<dbReference type="Gene3D" id="3.40.50.10050">
    <property type="entry name" value="Translation initiation factor IF- 2, domain 3"/>
    <property type="match status" value="1"/>
</dbReference>
<name>A0A841H6U8_9BACT</name>
<dbReference type="InterPro" id="IPR000178">
    <property type="entry name" value="TF_IF2_bacterial-like"/>
</dbReference>
<evidence type="ECO:0000256" key="6">
    <source>
        <dbReference type="ARBA" id="ARBA00022741"/>
    </source>
</evidence>
<dbReference type="NCBIfam" id="TIGR00231">
    <property type="entry name" value="small_GTP"/>
    <property type="match status" value="1"/>
</dbReference>
<dbReference type="CDD" id="cd03702">
    <property type="entry name" value="IF2_mtIF2_II"/>
    <property type="match status" value="1"/>
</dbReference>
<feature type="region of interest" description="Disordered" evidence="13">
    <location>
        <begin position="68"/>
        <end position="488"/>
    </location>
</feature>
<dbReference type="FunFam" id="2.40.30.10:FF:000008">
    <property type="entry name" value="Translation initiation factor IF-2"/>
    <property type="match status" value="1"/>
</dbReference>
<dbReference type="InterPro" id="IPR006847">
    <property type="entry name" value="IF2_N"/>
</dbReference>
<dbReference type="PROSITE" id="PS01176">
    <property type="entry name" value="IF2"/>
    <property type="match status" value="1"/>
</dbReference>
<evidence type="ECO:0000256" key="8">
    <source>
        <dbReference type="ARBA" id="ARBA00023134"/>
    </source>
</evidence>
<dbReference type="InterPro" id="IPR015760">
    <property type="entry name" value="TIF_IF2"/>
</dbReference>
<dbReference type="InterPro" id="IPR036925">
    <property type="entry name" value="TIF_IF2_dom3_sf"/>
</dbReference>
<dbReference type="Gene3D" id="3.40.50.300">
    <property type="entry name" value="P-loop containing nucleotide triphosphate hydrolases"/>
    <property type="match status" value="1"/>
</dbReference>
<feature type="binding site" evidence="10">
    <location>
        <begin position="682"/>
        <end position="685"/>
    </location>
    <ligand>
        <name>GTP</name>
        <dbReference type="ChEBI" id="CHEBI:37565"/>
    </ligand>
</feature>
<evidence type="ECO:0000256" key="4">
    <source>
        <dbReference type="ARBA" id="ARBA00022490"/>
    </source>
</evidence>
<dbReference type="AlphaFoldDB" id="A0A841H6U8"/>
<dbReference type="InterPro" id="IPR023115">
    <property type="entry name" value="TIF_IF2_dom3"/>
</dbReference>
<dbReference type="Pfam" id="PF04760">
    <property type="entry name" value="IF2_N"/>
    <property type="match status" value="2"/>
</dbReference>
<dbReference type="Gene3D" id="1.10.10.2480">
    <property type="match status" value="1"/>
</dbReference>
<evidence type="ECO:0000256" key="13">
    <source>
        <dbReference type="SAM" id="MobiDB-lite"/>
    </source>
</evidence>
<dbReference type="InterPro" id="IPR005225">
    <property type="entry name" value="Small_GTP-bd"/>
</dbReference>
<dbReference type="FunFam" id="3.40.50.10050:FF:000001">
    <property type="entry name" value="Translation initiation factor IF-2"/>
    <property type="match status" value="1"/>
</dbReference>
<dbReference type="CDD" id="cd03692">
    <property type="entry name" value="mtIF2_IVc"/>
    <property type="match status" value="1"/>
</dbReference>
<dbReference type="CDD" id="cd01887">
    <property type="entry name" value="IF2_eIF5B"/>
    <property type="match status" value="1"/>
</dbReference>
<dbReference type="Pfam" id="PF00009">
    <property type="entry name" value="GTP_EFTU"/>
    <property type="match status" value="1"/>
</dbReference>
<evidence type="ECO:0000256" key="11">
    <source>
        <dbReference type="RuleBase" id="RU000644"/>
    </source>
</evidence>
<dbReference type="NCBIfam" id="TIGR00487">
    <property type="entry name" value="IF-2"/>
    <property type="match status" value="1"/>
</dbReference>
<dbReference type="InterPro" id="IPR004161">
    <property type="entry name" value="EFTu-like_2"/>
</dbReference>
<dbReference type="Pfam" id="PF03144">
    <property type="entry name" value="GTP_EFTU_D2"/>
    <property type="match status" value="1"/>
</dbReference>
<dbReference type="PROSITE" id="PS51722">
    <property type="entry name" value="G_TR_2"/>
    <property type="match status" value="1"/>
</dbReference>
<dbReference type="InterPro" id="IPR000795">
    <property type="entry name" value="T_Tr_GTP-bd_dom"/>
</dbReference>
<feature type="compositionally biased region" description="Basic residues" evidence="13">
    <location>
        <begin position="427"/>
        <end position="436"/>
    </location>
</feature>
<feature type="compositionally biased region" description="Low complexity" evidence="13">
    <location>
        <begin position="204"/>
        <end position="228"/>
    </location>
</feature>
<reference evidence="15 16" key="1">
    <citation type="submission" date="2020-08" db="EMBL/GenBank/DDBJ databases">
        <title>Genomic Encyclopedia of Type Strains, Phase IV (KMG-IV): sequencing the most valuable type-strain genomes for metagenomic binning, comparative biology and taxonomic classification.</title>
        <authorList>
            <person name="Goeker M."/>
        </authorList>
    </citation>
    <scope>NUCLEOTIDE SEQUENCE [LARGE SCALE GENOMIC DNA]</scope>
    <source>
        <strain evidence="15 16">DSM 29007</strain>
    </source>
</reference>
<comment type="subcellular location">
    <subcellularLocation>
        <location evidence="1 10 12">Cytoplasm</location>
    </subcellularLocation>
</comment>
<dbReference type="HAMAP" id="MF_00100_B">
    <property type="entry name" value="IF_2_B"/>
    <property type="match status" value="1"/>
</dbReference>
<feature type="compositionally biased region" description="Basic and acidic residues" evidence="13">
    <location>
        <begin position="473"/>
        <end position="488"/>
    </location>
</feature>
<proteinExistence type="inferred from homology"/>
<dbReference type="Pfam" id="PF22042">
    <property type="entry name" value="EF-G_D2"/>
    <property type="match status" value="1"/>
</dbReference>
<dbReference type="PANTHER" id="PTHR43381">
    <property type="entry name" value="TRANSLATION INITIATION FACTOR IF-2-RELATED"/>
    <property type="match status" value="1"/>
</dbReference>
<evidence type="ECO:0000256" key="9">
    <source>
        <dbReference type="ARBA" id="ARBA00025162"/>
    </source>
</evidence>
<evidence type="ECO:0000259" key="14">
    <source>
        <dbReference type="PROSITE" id="PS51722"/>
    </source>
</evidence>
<evidence type="ECO:0000256" key="10">
    <source>
        <dbReference type="HAMAP-Rule" id="MF_00100"/>
    </source>
</evidence>
<dbReference type="EMBL" id="JACHIA010000036">
    <property type="protein sequence ID" value="MBB6074015.1"/>
    <property type="molecule type" value="Genomic_DNA"/>
</dbReference>
<dbReference type="InterPro" id="IPR009000">
    <property type="entry name" value="Transl_B-barrel_sf"/>
</dbReference>
<feature type="compositionally biased region" description="Gly residues" evidence="13">
    <location>
        <begin position="386"/>
        <end position="422"/>
    </location>
</feature>
<comment type="similarity">
    <text evidence="2 10 11">Belongs to the TRAFAC class translation factor GTPase superfamily. Classic translation factor GTPase family. IF-2 subfamily.</text>
</comment>
<dbReference type="SUPFAM" id="SSF52540">
    <property type="entry name" value="P-loop containing nucleoside triphosphate hydrolases"/>
    <property type="match status" value="1"/>
</dbReference>
<comment type="caution">
    <text evidence="15">The sequence shown here is derived from an EMBL/GenBank/DDBJ whole genome shotgun (WGS) entry which is preliminary data.</text>
</comment>
<keyword evidence="4 10" id="KW-0963">Cytoplasm</keyword>
<feature type="compositionally biased region" description="Low complexity" evidence="13">
    <location>
        <begin position="171"/>
        <end position="190"/>
    </location>
</feature>
<feature type="domain" description="Tr-type G" evidence="14">
    <location>
        <begin position="572"/>
        <end position="740"/>
    </location>
</feature>
<dbReference type="SUPFAM" id="SSF50447">
    <property type="entry name" value="Translation proteins"/>
    <property type="match status" value="2"/>
</dbReference>
<feature type="compositionally biased region" description="Low complexity" evidence="13">
    <location>
        <begin position="95"/>
        <end position="120"/>
    </location>
</feature>
<dbReference type="RefSeq" id="WP_170036374.1">
    <property type="nucleotide sequence ID" value="NZ_JABDTL010000002.1"/>
</dbReference>
<evidence type="ECO:0000313" key="15">
    <source>
        <dbReference type="EMBL" id="MBB6074015.1"/>
    </source>
</evidence>
<feature type="compositionally biased region" description="Low complexity" evidence="13">
    <location>
        <begin position="137"/>
        <end position="152"/>
    </location>
</feature>
<organism evidence="15 16">
    <name type="scientific">Longimicrobium terrae</name>
    <dbReference type="NCBI Taxonomy" id="1639882"/>
    <lineage>
        <taxon>Bacteria</taxon>
        <taxon>Pseudomonadati</taxon>
        <taxon>Gemmatimonadota</taxon>
        <taxon>Longimicrobiia</taxon>
        <taxon>Longimicrobiales</taxon>
        <taxon>Longimicrobiaceae</taxon>
        <taxon>Longimicrobium</taxon>
    </lineage>
</organism>
<dbReference type="Pfam" id="PF11987">
    <property type="entry name" value="IF-2"/>
    <property type="match status" value="1"/>
</dbReference>
<evidence type="ECO:0000256" key="5">
    <source>
        <dbReference type="ARBA" id="ARBA00022540"/>
    </source>
</evidence>
<evidence type="ECO:0000256" key="2">
    <source>
        <dbReference type="ARBA" id="ARBA00007733"/>
    </source>
</evidence>
<dbReference type="FunFam" id="2.40.30.10:FF:000054">
    <property type="entry name" value="Translation initiation factor IF-2"/>
    <property type="match status" value="1"/>
</dbReference>
<comment type="function">
    <text evidence="9 10 11">One of the essential components for the initiation of protein synthesis. Protects formylmethionyl-tRNA from spontaneous hydrolysis and promotes its binding to the 30S ribosomal subunits. Also involved in the hydrolysis of GTP during the formation of the 70S ribosomal complex.</text>
</comment>
<dbReference type="InterPro" id="IPR044145">
    <property type="entry name" value="IF2_II"/>
</dbReference>
<keyword evidence="5 10" id="KW-0396">Initiation factor</keyword>
<dbReference type="GO" id="GO:0005525">
    <property type="term" value="F:GTP binding"/>
    <property type="evidence" value="ECO:0007669"/>
    <property type="project" value="UniProtKB-KW"/>
</dbReference>
<dbReference type="GO" id="GO:0003924">
    <property type="term" value="F:GTPase activity"/>
    <property type="evidence" value="ECO:0007669"/>
    <property type="project" value="UniProtKB-UniRule"/>
</dbReference>
<keyword evidence="16" id="KW-1185">Reference proteome</keyword>
<gene>
    <name evidence="10" type="primary">infB</name>
    <name evidence="15" type="ORF">HNQ61_005696</name>
</gene>
<evidence type="ECO:0000256" key="7">
    <source>
        <dbReference type="ARBA" id="ARBA00022917"/>
    </source>
</evidence>
<dbReference type="InterPro" id="IPR053905">
    <property type="entry name" value="EF-G-like_DII"/>
</dbReference>
<keyword evidence="6 10" id="KW-0547">Nucleotide-binding</keyword>
<feature type="binding site" evidence="10">
    <location>
        <begin position="628"/>
        <end position="632"/>
    </location>
    <ligand>
        <name>GTP</name>
        <dbReference type="ChEBI" id="CHEBI:37565"/>
    </ligand>
</feature>
<evidence type="ECO:0000256" key="1">
    <source>
        <dbReference type="ARBA" id="ARBA00004496"/>
    </source>
</evidence>
<dbReference type="Proteomes" id="UP000582837">
    <property type="component" value="Unassembled WGS sequence"/>
</dbReference>
<comment type="caution">
    <text evidence="10">Lacks conserved residue(s) required for the propagation of feature annotation.</text>
</comment>
<dbReference type="GO" id="GO:0005737">
    <property type="term" value="C:cytoplasm"/>
    <property type="evidence" value="ECO:0007669"/>
    <property type="project" value="UniProtKB-SubCell"/>
</dbReference>
<dbReference type="PANTHER" id="PTHR43381:SF5">
    <property type="entry name" value="TR-TYPE G DOMAIN-CONTAINING PROTEIN"/>
    <property type="match status" value="1"/>
</dbReference>
<dbReference type="SUPFAM" id="SSF52156">
    <property type="entry name" value="Initiation factor IF2/eIF5b, domain 3"/>
    <property type="match status" value="1"/>
</dbReference>
<feature type="binding site" evidence="10">
    <location>
        <begin position="581"/>
        <end position="588"/>
    </location>
    <ligand>
        <name>GTP</name>
        <dbReference type="ChEBI" id="CHEBI:37565"/>
    </ligand>
</feature>
<keyword evidence="7 10" id="KW-0648">Protein biosynthesis</keyword>
<feature type="compositionally biased region" description="Pro residues" evidence="13">
    <location>
        <begin position="191"/>
        <end position="203"/>
    </location>
</feature>
<protein>
    <recommendedName>
        <fullName evidence="3 10">Translation initiation factor IF-2</fullName>
    </recommendedName>
</protein>
<dbReference type="InterPro" id="IPR027417">
    <property type="entry name" value="P-loop_NTPase"/>
</dbReference>
<evidence type="ECO:0000256" key="3">
    <source>
        <dbReference type="ARBA" id="ARBA00020675"/>
    </source>
</evidence>
<evidence type="ECO:0000313" key="16">
    <source>
        <dbReference type="Proteomes" id="UP000582837"/>
    </source>
</evidence>
<evidence type="ECO:0000256" key="12">
    <source>
        <dbReference type="RuleBase" id="RU000645"/>
    </source>
</evidence>
<feature type="compositionally biased region" description="Pro residues" evidence="13">
    <location>
        <begin position="328"/>
        <end position="343"/>
    </location>
</feature>